<dbReference type="Proteomes" id="UP000053558">
    <property type="component" value="Unassembled WGS sequence"/>
</dbReference>
<feature type="compositionally biased region" description="Pro residues" evidence="1">
    <location>
        <begin position="345"/>
        <end position="357"/>
    </location>
</feature>
<organism evidence="2 3">
    <name type="scientific">Coniophora puteana (strain RWD-64-598)</name>
    <name type="common">Brown rot fungus</name>
    <dbReference type="NCBI Taxonomy" id="741705"/>
    <lineage>
        <taxon>Eukaryota</taxon>
        <taxon>Fungi</taxon>
        <taxon>Dikarya</taxon>
        <taxon>Basidiomycota</taxon>
        <taxon>Agaricomycotina</taxon>
        <taxon>Agaricomycetes</taxon>
        <taxon>Agaricomycetidae</taxon>
        <taxon>Boletales</taxon>
        <taxon>Coniophorineae</taxon>
        <taxon>Coniophoraceae</taxon>
        <taxon>Coniophora</taxon>
    </lineage>
</organism>
<feature type="region of interest" description="Disordered" evidence="1">
    <location>
        <begin position="239"/>
        <end position="367"/>
    </location>
</feature>
<proteinExistence type="predicted"/>
<dbReference type="AlphaFoldDB" id="A0A5M3MUG6"/>
<dbReference type="RefSeq" id="XP_007767974.1">
    <property type="nucleotide sequence ID" value="XM_007769784.1"/>
</dbReference>
<protein>
    <submittedName>
        <fullName evidence="2">Uncharacterized protein</fullName>
    </submittedName>
</protein>
<sequence>MSTAPPANPRASLLSGLRTGGVRSTSMNVPHTASVTGSFNVPRFSSSNYQYSPFTEEEEMDQVGDILSQNMQNMYINSNSYNSRPMTAAVDGPNNRFAQQQHQQQQQQQHYQGSQRPLNPNSVPFNPSFSSNTRPSAADVQAQAYQQQMQQMQLEIMRLQSAQAEAQRNQAAMMAEQLLRQQMNMEMNNIQANQNRRSSASFNPPATAGPLNTAFDLRNIANNAQTRRASQADMLKLQLGLSSSPPPPVYEDPVPMTAALNGKFGGRQSSAGFDFPREDFEPFPQSSSPPRQINALSGGTTVGNGNSNPNSIAPSKSDAAASWRRGPSPPGRSMSMNGTPSLRITPPPNDPVSPPGLPSASGRTRPRPLSFAAAAPIQDIPVIVTIDTDEETSSTSSSQSNPTTPNSNSSLDAPPLSPREEVSKKLYEGLGLGRAGLPSTHTINVPSMVSATVNQRLALSGQPVRQPRGPPSGTDELGPKNFATRIRRKAIGGLGVLMGARERRGSLVEAQ</sequence>
<name>A0A5M3MUG6_CONPW</name>
<reference evidence="3" key="1">
    <citation type="journal article" date="2012" name="Science">
        <title>The Paleozoic origin of enzymatic lignin decomposition reconstructed from 31 fungal genomes.</title>
        <authorList>
            <person name="Floudas D."/>
            <person name="Binder M."/>
            <person name="Riley R."/>
            <person name="Barry K."/>
            <person name="Blanchette R.A."/>
            <person name="Henrissat B."/>
            <person name="Martinez A.T."/>
            <person name="Otillar R."/>
            <person name="Spatafora J.W."/>
            <person name="Yadav J.S."/>
            <person name="Aerts A."/>
            <person name="Benoit I."/>
            <person name="Boyd A."/>
            <person name="Carlson A."/>
            <person name="Copeland A."/>
            <person name="Coutinho P.M."/>
            <person name="de Vries R.P."/>
            <person name="Ferreira P."/>
            <person name="Findley K."/>
            <person name="Foster B."/>
            <person name="Gaskell J."/>
            <person name="Glotzer D."/>
            <person name="Gorecki P."/>
            <person name="Heitman J."/>
            <person name="Hesse C."/>
            <person name="Hori C."/>
            <person name="Igarashi K."/>
            <person name="Jurgens J.A."/>
            <person name="Kallen N."/>
            <person name="Kersten P."/>
            <person name="Kohler A."/>
            <person name="Kuees U."/>
            <person name="Kumar T.K.A."/>
            <person name="Kuo A."/>
            <person name="LaButti K."/>
            <person name="Larrondo L.F."/>
            <person name="Lindquist E."/>
            <person name="Ling A."/>
            <person name="Lombard V."/>
            <person name="Lucas S."/>
            <person name="Lundell T."/>
            <person name="Martin R."/>
            <person name="McLaughlin D.J."/>
            <person name="Morgenstern I."/>
            <person name="Morin E."/>
            <person name="Murat C."/>
            <person name="Nagy L.G."/>
            <person name="Nolan M."/>
            <person name="Ohm R.A."/>
            <person name="Patyshakuliyeva A."/>
            <person name="Rokas A."/>
            <person name="Ruiz-Duenas F.J."/>
            <person name="Sabat G."/>
            <person name="Salamov A."/>
            <person name="Samejima M."/>
            <person name="Schmutz J."/>
            <person name="Slot J.C."/>
            <person name="St John F."/>
            <person name="Stenlid J."/>
            <person name="Sun H."/>
            <person name="Sun S."/>
            <person name="Syed K."/>
            <person name="Tsang A."/>
            <person name="Wiebenga A."/>
            <person name="Young D."/>
            <person name="Pisabarro A."/>
            <person name="Eastwood D.C."/>
            <person name="Martin F."/>
            <person name="Cullen D."/>
            <person name="Grigoriev I.V."/>
            <person name="Hibbett D.S."/>
        </authorList>
    </citation>
    <scope>NUCLEOTIDE SEQUENCE [LARGE SCALE GENOMIC DNA]</scope>
    <source>
        <strain evidence="3">RWD-64-598 SS2</strain>
    </source>
</reference>
<dbReference type="GeneID" id="19200946"/>
<evidence type="ECO:0000313" key="2">
    <source>
        <dbReference type="EMBL" id="EIW82241.1"/>
    </source>
</evidence>
<feature type="compositionally biased region" description="Low complexity" evidence="1">
    <location>
        <begin position="99"/>
        <end position="132"/>
    </location>
</feature>
<feature type="compositionally biased region" description="Polar residues" evidence="1">
    <location>
        <begin position="285"/>
        <end position="295"/>
    </location>
</feature>
<dbReference type="EMBL" id="JH711577">
    <property type="protein sequence ID" value="EIW82241.1"/>
    <property type="molecule type" value="Genomic_DNA"/>
</dbReference>
<keyword evidence="3" id="KW-1185">Reference proteome</keyword>
<feature type="compositionally biased region" description="Low complexity" evidence="1">
    <location>
        <begin position="297"/>
        <end position="311"/>
    </location>
</feature>
<dbReference type="KEGG" id="cput:CONPUDRAFT_136768"/>
<comment type="caution">
    <text evidence="2">The sequence shown here is derived from an EMBL/GenBank/DDBJ whole genome shotgun (WGS) entry which is preliminary data.</text>
</comment>
<gene>
    <name evidence="2" type="ORF">CONPUDRAFT_136768</name>
</gene>
<feature type="region of interest" description="Disordered" evidence="1">
    <location>
        <begin position="389"/>
        <end position="419"/>
    </location>
</feature>
<dbReference type="OMA" id="QMMQMEI"/>
<feature type="compositionally biased region" description="Low complexity" evidence="1">
    <location>
        <begin position="393"/>
        <end position="410"/>
    </location>
</feature>
<accession>A0A5M3MUG6</accession>
<evidence type="ECO:0000313" key="3">
    <source>
        <dbReference type="Proteomes" id="UP000053558"/>
    </source>
</evidence>
<feature type="region of interest" description="Disordered" evidence="1">
    <location>
        <begin position="79"/>
        <end position="144"/>
    </location>
</feature>
<feature type="region of interest" description="Disordered" evidence="1">
    <location>
        <begin position="461"/>
        <end position="480"/>
    </location>
</feature>
<dbReference type="OrthoDB" id="4092340at2759"/>
<evidence type="ECO:0000256" key="1">
    <source>
        <dbReference type="SAM" id="MobiDB-lite"/>
    </source>
</evidence>